<keyword evidence="7" id="KW-1185">Reference proteome</keyword>
<evidence type="ECO:0000256" key="1">
    <source>
        <dbReference type="ARBA" id="ARBA00005709"/>
    </source>
</evidence>
<gene>
    <name evidence="6" type="ORF">LZD57_00470</name>
</gene>
<evidence type="ECO:0000313" key="6">
    <source>
        <dbReference type="EMBL" id="MCE7026450.1"/>
    </source>
</evidence>
<dbReference type="InterPro" id="IPR001029">
    <property type="entry name" value="Flagellin_N"/>
</dbReference>
<comment type="similarity">
    <text evidence="1 3">Belongs to the bacterial flagellin family.</text>
</comment>
<accession>A0A9X1NX86</accession>
<keyword evidence="6" id="KW-0966">Cell projection</keyword>
<dbReference type="Pfam" id="PF00700">
    <property type="entry name" value="Flagellin_C"/>
    <property type="match status" value="1"/>
</dbReference>
<evidence type="ECO:0000313" key="7">
    <source>
        <dbReference type="Proteomes" id="UP001139035"/>
    </source>
</evidence>
<comment type="caution">
    <text evidence="6">The sequence shown here is derived from an EMBL/GenBank/DDBJ whole genome shotgun (WGS) entry which is preliminary data.</text>
</comment>
<reference evidence="6" key="1">
    <citation type="submission" date="2022-01" db="EMBL/GenBank/DDBJ databases">
        <title>Jiella avicenniae sp. nov., a novel endophytic bacterium isolated from bark of Avicennia marina.</title>
        <authorList>
            <person name="Tuo L."/>
        </authorList>
    </citation>
    <scope>NUCLEOTIDE SEQUENCE</scope>
    <source>
        <strain evidence="6">CBK1P-4</strain>
    </source>
</reference>
<feature type="domain" description="Flagellin N-terminal" evidence="4">
    <location>
        <begin position="7"/>
        <end position="140"/>
    </location>
</feature>
<sequence length="363" mass="38284">MTNFLVSNYSILSAPRNAVSKIQQELVIMQKQATTGRLADVGLTLGLRTSQSISLRSENESATRQLDTNAIISQRFSIMQNAMDSLAATGGSLLSSLIANGSSDPGTTANIDQARASLQQFVGALNSSAGARFLFSGTATDKPAIGFATASGGTAGTYFEGSKAQDATAAAFTAAFGIGQSDPAVADISASDLEAFLDGAFDDLFSTSPTGPNGGWKDNWSNAGEGTTVNRISDSESIKTSYSSDEEAFRNIAKAYVMLSDLGNANMNESARQLLTSRAIETLSKGLSQITELQAEIGGSQQRLDIANETLDARKNVLTISISNLEEVDQYEASTRVTGLQTLLETSYALTARISRLSLLNYL</sequence>
<keyword evidence="6" id="KW-0282">Flagellum</keyword>
<dbReference type="GO" id="GO:0009288">
    <property type="term" value="C:bacterial-type flagellum"/>
    <property type="evidence" value="ECO:0007669"/>
    <property type="project" value="UniProtKB-SubCell"/>
</dbReference>
<dbReference type="Proteomes" id="UP001139035">
    <property type="component" value="Unassembled WGS sequence"/>
</dbReference>
<protein>
    <recommendedName>
        <fullName evidence="3">Flagellin</fullName>
    </recommendedName>
</protein>
<evidence type="ECO:0000256" key="2">
    <source>
        <dbReference type="ARBA" id="ARBA00023143"/>
    </source>
</evidence>
<keyword evidence="3" id="KW-0964">Secreted</keyword>
<dbReference type="GO" id="GO:0005198">
    <property type="term" value="F:structural molecule activity"/>
    <property type="evidence" value="ECO:0007669"/>
    <property type="project" value="UniProtKB-UniRule"/>
</dbReference>
<comment type="subcellular location">
    <subcellularLocation>
        <location evidence="3">Secreted</location>
    </subcellularLocation>
    <subcellularLocation>
        <location evidence="3">Bacterial flagellum</location>
    </subcellularLocation>
</comment>
<evidence type="ECO:0000259" key="4">
    <source>
        <dbReference type="Pfam" id="PF00669"/>
    </source>
</evidence>
<feature type="domain" description="Flagellin C-terminal" evidence="5">
    <location>
        <begin position="285"/>
        <end position="363"/>
    </location>
</feature>
<keyword evidence="6" id="KW-0969">Cilium</keyword>
<dbReference type="InterPro" id="IPR001492">
    <property type="entry name" value="Flagellin"/>
</dbReference>
<evidence type="ECO:0000259" key="5">
    <source>
        <dbReference type="Pfam" id="PF00700"/>
    </source>
</evidence>
<keyword evidence="2 3" id="KW-0975">Bacterial flagellum</keyword>
<dbReference type="PANTHER" id="PTHR42792">
    <property type="entry name" value="FLAGELLIN"/>
    <property type="match status" value="1"/>
</dbReference>
<proteinExistence type="inferred from homology"/>
<dbReference type="PANTHER" id="PTHR42792:SF1">
    <property type="entry name" value="FLAGELLAR HOOK-ASSOCIATED PROTEIN 3"/>
    <property type="match status" value="1"/>
</dbReference>
<dbReference type="InterPro" id="IPR046358">
    <property type="entry name" value="Flagellin_C"/>
</dbReference>
<evidence type="ECO:0000256" key="3">
    <source>
        <dbReference type="RuleBase" id="RU362073"/>
    </source>
</evidence>
<dbReference type="AlphaFoldDB" id="A0A9X1NX86"/>
<comment type="function">
    <text evidence="3">Flagellin is the subunit protein which polymerizes to form the filaments of bacterial flagella.</text>
</comment>
<dbReference type="EMBL" id="JAJUWU010000001">
    <property type="protein sequence ID" value="MCE7026450.1"/>
    <property type="molecule type" value="Genomic_DNA"/>
</dbReference>
<dbReference type="Gene3D" id="1.20.1330.10">
    <property type="entry name" value="f41 fragment of flagellin, N-terminal domain"/>
    <property type="match status" value="1"/>
</dbReference>
<dbReference type="GO" id="GO:0005576">
    <property type="term" value="C:extracellular region"/>
    <property type="evidence" value="ECO:0007669"/>
    <property type="project" value="UniProtKB-SubCell"/>
</dbReference>
<dbReference type="RefSeq" id="WP_233717153.1">
    <property type="nucleotide sequence ID" value="NZ_JAJUWU010000001.1"/>
</dbReference>
<dbReference type="NCBIfam" id="NF004669">
    <property type="entry name" value="PRK06008.1"/>
    <property type="match status" value="1"/>
</dbReference>
<dbReference type="SUPFAM" id="SSF64518">
    <property type="entry name" value="Phase 1 flagellin"/>
    <property type="match status" value="1"/>
</dbReference>
<name>A0A9X1NX86_9HYPH</name>
<dbReference type="Pfam" id="PF00669">
    <property type="entry name" value="Flagellin_N"/>
    <property type="match status" value="1"/>
</dbReference>
<organism evidence="6 7">
    <name type="scientific">Jiella avicenniae</name>
    <dbReference type="NCBI Taxonomy" id="2907202"/>
    <lineage>
        <taxon>Bacteria</taxon>
        <taxon>Pseudomonadati</taxon>
        <taxon>Pseudomonadota</taxon>
        <taxon>Alphaproteobacteria</taxon>
        <taxon>Hyphomicrobiales</taxon>
        <taxon>Aurantimonadaceae</taxon>
        <taxon>Jiella</taxon>
    </lineage>
</organism>